<name>A0ABV5GAS1_9MICC</name>
<feature type="region of interest" description="Disordered" evidence="1">
    <location>
        <begin position="1"/>
        <end position="58"/>
    </location>
</feature>
<dbReference type="EMBL" id="JBHMFI010000023">
    <property type="protein sequence ID" value="MFB9075553.1"/>
    <property type="molecule type" value="Genomic_DNA"/>
</dbReference>
<keyword evidence="3" id="KW-1185">Reference proteome</keyword>
<evidence type="ECO:0000313" key="3">
    <source>
        <dbReference type="Proteomes" id="UP001589575"/>
    </source>
</evidence>
<organism evidence="2 3">
    <name type="scientific">Citricoccus parietis</name>
    <dbReference type="NCBI Taxonomy" id="592307"/>
    <lineage>
        <taxon>Bacteria</taxon>
        <taxon>Bacillati</taxon>
        <taxon>Actinomycetota</taxon>
        <taxon>Actinomycetes</taxon>
        <taxon>Micrococcales</taxon>
        <taxon>Micrococcaceae</taxon>
        <taxon>Citricoccus</taxon>
    </lineage>
</organism>
<reference evidence="2 3" key="1">
    <citation type="submission" date="2024-09" db="EMBL/GenBank/DDBJ databases">
        <authorList>
            <person name="Sun Q."/>
            <person name="Mori K."/>
        </authorList>
    </citation>
    <scope>NUCLEOTIDE SEQUENCE [LARGE SCALE GENOMIC DNA]</scope>
    <source>
        <strain evidence="2 3">CCM 7609</strain>
    </source>
</reference>
<proteinExistence type="predicted"/>
<dbReference type="Proteomes" id="UP001589575">
    <property type="component" value="Unassembled WGS sequence"/>
</dbReference>
<evidence type="ECO:0000313" key="2">
    <source>
        <dbReference type="EMBL" id="MFB9075553.1"/>
    </source>
</evidence>
<comment type="caution">
    <text evidence="2">The sequence shown here is derived from an EMBL/GenBank/DDBJ whole genome shotgun (WGS) entry which is preliminary data.</text>
</comment>
<evidence type="ECO:0000256" key="1">
    <source>
        <dbReference type="SAM" id="MobiDB-lite"/>
    </source>
</evidence>
<feature type="compositionally biased region" description="Gly residues" evidence="1">
    <location>
        <begin position="15"/>
        <end position="29"/>
    </location>
</feature>
<accession>A0ABV5GAS1</accession>
<sequence>MEVQPMRQDLHGPTQDGGGRVGPWCGSGTGRADQEGAVDPVRGFRASAPSRRSRPLGR</sequence>
<protein>
    <submittedName>
        <fullName evidence="2">Uncharacterized protein</fullName>
    </submittedName>
</protein>
<gene>
    <name evidence="2" type="ORF">ACFFX0_32075</name>
</gene>